<name>A0ABW2AQW3_9MICO</name>
<dbReference type="NCBIfam" id="TIGR00843">
    <property type="entry name" value="benE"/>
    <property type="match status" value="1"/>
</dbReference>
<organism evidence="2 3">
    <name type="scientific">Branchiibius cervicis</name>
    <dbReference type="NCBI Taxonomy" id="908252"/>
    <lineage>
        <taxon>Bacteria</taxon>
        <taxon>Bacillati</taxon>
        <taxon>Actinomycetota</taxon>
        <taxon>Actinomycetes</taxon>
        <taxon>Micrococcales</taxon>
        <taxon>Dermacoccaceae</taxon>
        <taxon>Branchiibius</taxon>
    </lineage>
</organism>
<dbReference type="RefSeq" id="WP_377820986.1">
    <property type="nucleotide sequence ID" value="NZ_JBHSWJ010000002.1"/>
</dbReference>
<keyword evidence="1" id="KW-0472">Membrane</keyword>
<accession>A0ABW2AQW3</accession>
<dbReference type="Pfam" id="PF03594">
    <property type="entry name" value="BenE"/>
    <property type="match status" value="1"/>
</dbReference>
<feature type="transmembrane region" description="Helical" evidence="1">
    <location>
        <begin position="320"/>
        <end position="343"/>
    </location>
</feature>
<feature type="transmembrane region" description="Helical" evidence="1">
    <location>
        <begin position="41"/>
        <end position="63"/>
    </location>
</feature>
<feature type="transmembrane region" description="Helical" evidence="1">
    <location>
        <begin position="350"/>
        <end position="383"/>
    </location>
</feature>
<comment type="caution">
    <text evidence="2">The sequence shown here is derived from an EMBL/GenBank/DDBJ whole genome shotgun (WGS) entry which is preliminary data.</text>
</comment>
<dbReference type="Proteomes" id="UP001596356">
    <property type="component" value="Unassembled WGS sequence"/>
</dbReference>
<keyword evidence="1" id="KW-1133">Transmembrane helix</keyword>
<keyword evidence="3" id="KW-1185">Reference proteome</keyword>
<feature type="transmembrane region" description="Helical" evidence="1">
    <location>
        <begin position="147"/>
        <end position="164"/>
    </location>
</feature>
<evidence type="ECO:0000313" key="3">
    <source>
        <dbReference type="Proteomes" id="UP001596356"/>
    </source>
</evidence>
<sequence>MTGPVLRPITAGVVCALVGFTSSFVVILTGLAAVGATASQAASGLLAVSVTMGAGSILLAAWTRIPITVAWSTPGAALLAATGMVSGGWPAAVGAFLLTGVLIVLTGLISRLGALISAIPGAIAQAMLAGILFQLCLGPVTGLARDPLAVAPVVIVWLLALRFWPRWASPLAFCAAAVVIAVHLVRTGTSIRTDQFLPQISLTAPHLTFGAVIGIALPLYLVTMASQNVPGVAVMKSLGYQVPWRRSMLVTGAGTVLGAPAGGHAINLAAISAALAAGPEAGPDRSRRWIASVTSGLVVIGLGLAAGAFGQLVVLAPAGVIAAVAGLALMSTLAGSLTAALAAPENHLPAVLTFVTAASGVAVAGVSAAFWALVVGLVVRAVLGRPKENLPAGATR</sequence>
<feature type="transmembrane region" description="Helical" evidence="1">
    <location>
        <begin position="207"/>
        <end position="229"/>
    </location>
</feature>
<reference evidence="3" key="1">
    <citation type="journal article" date="2019" name="Int. J. Syst. Evol. Microbiol.">
        <title>The Global Catalogue of Microorganisms (GCM) 10K type strain sequencing project: providing services to taxonomists for standard genome sequencing and annotation.</title>
        <authorList>
            <consortium name="The Broad Institute Genomics Platform"/>
            <consortium name="The Broad Institute Genome Sequencing Center for Infectious Disease"/>
            <person name="Wu L."/>
            <person name="Ma J."/>
        </authorList>
    </citation>
    <scope>NUCLEOTIDE SEQUENCE [LARGE SCALE GENOMIC DNA]</scope>
    <source>
        <strain evidence="3">NBRC 106593</strain>
    </source>
</reference>
<dbReference type="PANTHER" id="PTHR30199:SF0">
    <property type="entry name" value="INNER MEMBRANE PROTEIN YDCO"/>
    <property type="match status" value="1"/>
</dbReference>
<feature type="transmembrane region" description="Helical" evidence="1">
    <location>
        <begin position="75"/>
        <end position="108"/>
    </location>
</feature>
<keyword evidence="1" id="KW-0812">Transmembrane</keyword>
<evidence type="ECO:0000256" key="1">
    <source>
        <dbReference type="SAM" id="Phobius"/>
    </source>
</evidence>
<feature type="transmembrane region" description="Helical" evidence="1">
    <location>
        <begin position="12"/>
        <end position="35"/>
    </location>
</feature>
<evidence type="ECO:0000313" key="2">
    <source>
        <dbReference type="EMBL" id="MFC6713324.1"/>
    </source>
</evidence>
<protein>
    <submittedName>
        <fullName evidence="2">Benzoate/H(+) symporter BenE family transporter</fullName>
    </submittedName>
</protein>
<dbReference type="PANTHER" id="PTHR30199">
    <property type="entry name" value="MFS FAMILY TRANSPORTER, PREDICTED SUBSTRATE BENZOATE"/>
    <property type="match status" value="1"/>
</dbReference>
<proteinExistence type="predicted"/>
<feature type="transmembrane region" description="Helical" evidence="1">
    <location>
        <begin position="114"/>
        <end position="135"/>
    </location>
</feature>
<feature type="transmembrane region" description="Helical" evidence="1">
    <location>
        <begin position="249"/>
        <end position="277"/>
    </location>
</feature>
<dbReference type="InterPro" id="IPR004711">
    <property type="entry name" value="Benzoate_Transporter"/>
</dbReference>
<feature type="transmembrane region" description="Helical" evidence="1">
    <location>
        <begin position="289"/>
        <end position="314"/>
    </location>
</feature>
<feature type="transmembrane region" description="Helical" evidence="1">
    <location>
        <begin position="170"/>
        <end position="186"/>
    </location>
</feature>
<gene>
    <name evidence="2" type="ORF">ACFQBT_05480</name>
</gene>
<dbReference type="EMBL" id="JBHSWJ010000002">
    <property type="protein sequence ID" value="MFC6713324.1"/>
    <property type="molecule type" value="Genomic_DNA"/>
</dbReference>